<dbReference type="AlphaFoldDB" id="A0A9N9FEM6"/>
<protein>
    <submittedName>
        <fullName evidence="2">13258_t:CDS:1</fullName>
    </submittedName>
</protein>
<keyword evidence="3" id="KW-1185">Reference proteome</keyword>
<dbReference type="InterPro" id="IPR011009">
    <property type="entry name" value="Kinase-like_dom_sf"/>
</dbReference>
<feature type="region of interest" description="Disordered" evidence="1">
    <location>
        <begin position="312"/>
        <end position="339"/>
    </location>
</feature>
<dbReference type="Proteomes" id="UP000789831">
    <property type="component" value="Unassembled WGS sequence"/>
</dbReference>
<dbReference type="PANTHER" id="PTHR37171:SF1">
    <property type="entry name" value="SERINE_THREONINE-PROTEIN KINASE YRZF-RELATED"/>
    <property type="match status" value="1"/>
</dbReference>
<evidence type="ECO:0000313" key="2">
    <source>
        <dbReference type="EMBL" id="CAG8528756.1"/>
    </source>
</evidence>
<evidence type="ECO:0000256" key="1">
    <source>
        <dbReference type="SAM" id="MobiDB-lite"/>
    </source>
</evidence>
<dbReference type="SUPFAM" id="SSF56112">
    <property type="entry name" value="Protein kinase-like (PK-like)"/>
    <property type="match status" value="1"/>
</dbReference>
<dbReference type="PANTHER" id="PTHR37171">
    <property type="entry name" value="SERINE/THREONINE-PROTEIN KINASE YRZF-RELATED"/>
    <property type="match status" value="1"/>
</dbReference>
<accession>A0A9N9FEM6</accession>
<organism evidence="2 3">
    <name type="scientific">Ambispora gerdemannii</name>
    <dbReference type="NCBI Taxonomy" id="144530"/>
    <lineage>
        <taxon>Eukaryota</taxon>
        <taxon>Fungi</taxon>
        <taxon>Fungi incertae sedis</taxon>
        <taxon>Mucoromycota</taxon>
        <taxon>Glomeromycotina</taxon>
        <taxon>Glomeromycetes</taxon>
        <taxon>Archaeosporales</taxon>
        <taxon>Ambisporaceae</taxon>
        <taxon>Ambispora</taxon>
    </lineage>
</organism>
<evidence type="ECO:0000313" key="3">
    <source>
        <dbReference type="Proteomes" id="UP000789831"/>
    </source>
</evidence>
<gene>
    <name evidence="2" type="ORF">AGERDE_LOCUS5605</name>
</gene>
<comment type="caution">
    <text evidence="2">The sequence shown here is derived from an EMBL/GenBank/DDBJ whole genome shotgun (WGS) entry which is preliminary data.</text>
</comment>
<reference evidence="2" key="1">
    <citation type="submission" date="2021-06" db="EMBL/GenBank/DDBJ databases">
        <authorList>
            <person name="Kallberg Y."/>
            <person name="Tangrot J."/>
            <person name="Rosling A."/>
        </authorList>
    </citation>
    <scope>NUCLEOTIDE SEQUENCE</scope>
    <source>
        <strain evidence="2">MT106</strain>
    </source>
</reference>
<dbReference type="InterPro" id="IPR052396">
    <property type="entry name" value="Meiotic_Drive_Suppr_Kinase"/>
</dbReference>
<proteinExistence type="predicted"/>
<feature type="compositionally biased region" description="Polar residues" evidence="1">
    <location>
        <begin position="312"/>
        <end position="321"/>
    </location>
</feature>
<name>A0A9N9FEM6_9GLOM</name>
<dbReference type="Gene3D" id="1.10.510.10">
    <property type="entry name" value="Transferase(Phosphotransferase) domain 1"/>
    <property type="match status" value="1"/>
</dbReference>
<sequence length="520" mass="59249">MSNVYQAIANLDSNEERTALRTFFTQNPEKRTEAELILPTCGSNEEVVAYLKDLLKSELTEQELLRTVLSVPKMHPITTKSTTKAATRKIPNMSVLAWDDFLNNAFYASTALDTGNRIFSRPSVTGAISVEDSVVDMFLKTMEATNNQRLILLPTPERWSKRYVFRAIKGQPDAIRCGAGNIQLLNDSDVSLIFSAVEVKPEQLMRTLVADGTELFNAYNTALTTEDDGTIAYTQHQKIIRIVRQLFGYMVVNDLKYGLLTTYIRTWFFYRQDDNPDNIYISPAVHINQSHTDDGASFLECMYYFENISTTKPTAHSSPPNTDKYRDKDDEYRSSSSKSNVFRRTLGVITRSQSKKEKDKLNDNELLNSMKNYKRSQFSFGDVLGNGRSGVIFMTKLHEQVGDSRQYIPKLLKYGVLHEAFVFIFTSFAGESFANNRSITEKEKQLAINGLLAIHAKGVKHGDIRLENIMMERNELTGHSYVWWIDFAWSKMINNTEDLDVELSELNTCLACVKVKIYLN</sequence>
<feature type="compositionally biased region" description="Basic and acidic residues" evidence="1">
    <location>
        <begin position="323"/>
        <end position="333"/>
    </location>
</feature>
<dbReference type="EMBL" id="CAJVPL010000776">
    <property type="protein sequence ID" value="CAG8528756.1"/>
    <property type="molecule type" value="Genomic_DNA"/>
</dbReference>
<dbReference type="OrthoDB" id="10020333at2759"/>